<comment type="caution">
    <text evidence="1">The sequence shown here is derived from an EMBL/GenBank/DDBJ whole genome shotgun (WGS) entry which is preliminary data.</text>
</comment>
<evidence type="ECO:0000313" key="2">
    <source>
        <dbReference type="Proteomes" id="UP001417504"/>
    </source>
</evidence>
<organism evidence="1 2">
    <name type="scientific">Stephania japonica</name>
    <dbReference type="NCBI Taxonomy" id="461633"/>
    <lineage>
        <taxon>Eukaryota</taxon>
        <taxon>Viridiplantae</taxon>
        <taxon>Streptophyta</taxon>
        <taxon>Embryophyta</taxon>
        <taxon>Tracheophyta</taxon>
        <taxon>Spermatophyta</taxon>
        <taxon>Magnoliopsida</taxon>
        <taxon>Ranunculales</taxon>
        <taxon>Menispermaceae</taxon>
        <taxon>Menispermoideae</taxon>
        <taxon>Cissampelideae</taxon>
        <taxon>Stephania</taxon>
    </lineage>
</organism>
<reference evidence="1 2" key="1">
    <citation type="submission" date="2024-01" db="EMBL/GenBank/DDBJ databases">
        <title>Genome assemblies of Stephania.</title>
        <authorList>
            <person name="Yang L."/>
        </authorList>
    </citation>
    <scope>NUCLEOTIDE SEQUENCE [LARGE SCALE GENOMIC DNA]</scope>
    <source>
        <strain evidence="1">QJT</strain>
        <tissue evidence="1">Leaf</tissue>
    </source>
</reference>
<dbReference type="AlphaFoldDB" id="A0AAP0P4T3"/>
<dbReference type="EMBL" id="JBBNAE010000004">
    <property type="protein sequence ID" value="KAK9130194.1"/>
    <property type="molecule type" value="Genomic_DNA"/>
</dbReference>
<proteinExistence type="predicted"/>
<gene>
    <name evidence="1" type="ORF">Sjap_010681</name>
</gene>
<protein>
    <submittedName>
        <fullName evidence="1">Uncharacterized protein</fullName>
    </submittedName>
</protein>
<dbReference type="Proteomes" id="UP001417504">
    <property type="component" value="Unassembled WGS sequence"/>
</dbReference>
<sequence>MVITRLWIPSNYWDEYGGIPPPSDPPDQWIIDSLEALGAAIGVEVMNVSCCVVEVVKEYCDLFLCPCACRCKPWRPWTVAVAVKHEN</sequence>
<name>A0AAP0P4T3_9MAGN</name>
<keyword evidence="2" id="KW-1185">Reference proteome</keyword>
<evidence type="ECO:0000313" key="1">
    <source>
        <dbReference type="EMBL" id="KAK9130194.1"/>
    </source>
</evidence>
<accession>A0AAP0P4T3</accession>